<dbReference type="PANTHER" id="PTHR43135:SF3">
    <property type="entry name" value="ALPHA-D-RIBOSE 1-METHYLPHOSPHONATE 5-TRIPHOSPHATE DIPHOSPHATASE"/>
    <property type="match status" value="1"/>
</dbReference>
<dbReference type="NCBIfam" id="NF011983">
    <property type="entry name" value="PRK15446.1-4"/>
    <property type="match status" value="1"/>
</dbReference>
<dbReference type="SUPFAM" id="SSF51338">
    <property type="entry name" value="Composite domain of metallo-dependent hydrolases"/>
    <property type="match status" value="1"/>
</dbReference>
<dbReference type="PIRSF" id="PIRSF038971">
    <property type="entry name" value="PhnM"/>
    <property type="match status" value="1"/>
</dbReference>
<reference evidence="2" key="1">
    <citation type="journal article" date="2014" name="Int. J. Syst. Evol. Microbiol.">
        <title>Complete genome sequence of Corynebacterium casei LMG S-19264T (=DSM 44701T), isolated from a smear-ripened cheese.</title>
        <authorList>
            <consortium name="US DOE Joint Genome Institute (JGI-PGF)"/>
            <person name="Walter F."/>
            <person name="Albersmeier A."/>
            <person name="Kalinowski J."/>
            <person name="Ruckert C."/>
        </authorList>
    </citation>
    <scope>NUCLEOTIDE SEQUENCE</scope>
    <source>
        <strain evidence="2">CGMCC 1.15725</strain>
    </source>
</reference>
<dbReference type="NCBIfam" id="NF011981">
    <property type="entry name" value="PRK15446.1-2"/>
    <property type="match status" value="1"/>
</dbReference>
<proteinExistence type="predicted"/>
<dbReference type="InterPro" id="IPR051781">
    <property type="entry name" value="Metallo-dep_Hydrolase"/>
</dbReference>
<organism evidence="2 3">
    <name type="scientific">Aliidongia dinghuensis</name>
    <dbReference type="NCBI Taxonomy" id="1867774"/>
    <lineage>
        <taxon>Bacteria</taxon>
        <taxon>Pseudomonadati</taxon>
        <taxon>Pseudomonadota</taxon>
        <taxon>Alphaproteobacteria</taxon>
        <taxon>Rhodospirillales</taxon>
        <taxon>Dongiaceae</taxon>
        <taxon>Aliidongia</taxon>
    </lineage>
</organism>
<dbReference type="EMBL" id="BMJQ01000009">
    <property type="protein sequence ID" value="GGF26009.1"/>
    <property type="molecule type" value="Genomic_DNA"/>
</dbReference>
<dbReference type="Gene3D" id="3.20.20.140">
    <property type="entry name" value="Metal-dependent hydrolases"/>
    <property type="match status" value="1"/>
</dbReference>
<dbReference type="Gene3D" id="2.30.40.10">
    <property type="entry name" value="Urease, subunit C, domain 1"/>
    <property type="match status" value="2"/>
</dbReference>
<dbReference type="InterPro" id="IPR011059">
    <property type="entry name" value="Metal-dep_hydrolase_composite"/>
</dbReference>
<dbReference type="GO" id="GO:0019700">
    <property type="term" value="P:organic phosphonate catabolic process"/>
    <property type="evidence" value="ECO:0007669"/>
    <property type="project" value="InterPro"/>
</dbReference>
<dbReference type="NCBIfam" id="TIGR02318">
    <property type="entry name" value="phosphono_phnM"/>
    <property type="match status" value="1"/>
</dbReference>
<protein>
    <submittedName>
        <fullName evidence="2">Amidohydrolase</fullName>
    </submittedName>
</protein>
<dbReference type="CDD" id="cd01306">
    <property type="entry name" value="PhnM"/>
    <property type="match status" value="1"/>
</dbReference>
<comment type="caution">
    <text evidence="2">The sequence shown here is derived from an EMBL/GenBank/DDBJ whole genome shotgun (WGS) entry which is preliminary data.</text>
</comment>
<evidence type="ECO:0000313" key="2">
    <source>
        <dbReference type="EMBL" id="GGF26009.1"/>
    </source>
</evidence>
<dbReference type="SUPFAM" id="SSF51556">
    <property type="entry name" value="Metallo-dependent hydrolases"/>
    <property type="match status" value="1"/>
</dbReference>
<dbReference type="PANTHER" id="PTHR43135">
    <property type="entry name" value="ALPHA-D-RIBOSE 1-METHYLPHOSPHONATE 5-TRIPHOSPHATE DIPHOSPHATASE"/>
    <property type="match status" value="1"/>
</dbReference>
<evidence type="ECO:0000313" key="3">
    <source>
        <dbReference type="Proteomes" id="UP000646365"/>
    </source>
</evidence>
<dbReference type="NCBIfam" id="NF011990">
    <property type="entry name" value="PRK15446.2-6"/>
    <property type="match status" value="1"/>
</dbReference>
<name>A0A8J2YV67_9PROT</name>
<dbReference type="GO" id="GO:0016810">
    <property type="term" value="F:hydrolase activity, acting on carbon-nitrogen (but not peptide) bonds"/>
    <property type="evidence" value="ECO:0007669"/>
    <property type="project" value="InterPro"/>
</dbReference>
<keyword evidence="3" id="KW-1185">Reference proteome</keyword>
<dbReference type="InterPro" id="IPR013108">
    <property type="entry name" value="Amidohydro_3"/>
</dbReference>
<dbReference type="Pfam" id="PF07969">
    <property type="entry name" value="Amidohydro_3"/>
    <property type="match status" value="1"/>
</dbReference>
<feature type="domain" description="Amidohydrolase 3" evidence="1">
    <location>
        <begin position="290"/>
        <end position="382"/>
    </location>
</feature>
<dbReference type="InterPro" id="IPR012696">
    <property type="entry name" value="PhnM"/>
</dbReference>
<accession>A0A8J2YV67</accession>
<dbReference type="InterPro" id="IPR032466">
    <property type="entry name" value="Metal_Hydrolase"/>
</dbReference>
<evidence type="ECO:0000259" key="1">
    <source>
        <dbReference type="Pfam" id="PF07969"/>
    </source>
</evidence>
<dbReference type="NCBIfam" id="NF011987">
    <property type="entry name" value="PRK15446.2-3"/>
    <property type="match status" value="1"/>
</dbReference>
<dbReference type="Proteomes" id="UP000646365">
    <property type="component" value="Unassembled WGS sequence"/>
</dbReference>
<sequence length="383" mass="41483">MTKRQDAVLTNARLVLDNQVIHGSVVVEDGIITRVDEGRSAVPGAIDFHGDYLLPGLVELHTDNLEKHFVPRPGTRWPAMAAIVGHDAQVASAGITTVFDALCVGETSSGGDRLEILAGMANSIREARSKHLLRAEHLLHLRCEISHPDTATLFKEFIGDPGLKLVSIMDHTPGQRQFTTIEKYKYYYVKKYGWSDTEFEKFVEKQTEASARYGAANRRAIVALAHENDLTLASHDDATIDHVDEAIADGMVVAEFPTTLDAARASRDRGMAILMGAPNVVRGGSHSGNVSALDLARDGLLDILSSDYVPMSLIHGAFILARAELGIDLPAAIRTVTATPAARVGLTDRGRIAEGLRADLVRAHDTGDVPLVRGVWSHGERVI</sequence>
<reference evidence="2" key="2">
    <citation type="submission" date="2020-09" db="EMBL/GenBank/DDBJ databases">
        <authorList>
            <person name="Sun Q."/>
            <person name="Zhou Y."/>
        </authorList>
    </citation>
    <scope>NUCLEOTIDE SEQUENCE</scope>
    <source>
        <strain evidence="2">CGMCC 1.15725</strain>
    </source>
</reference>
<dbReference type="AlphaFoldDB" id="A0A8J2YV67"/>
<gene>
    <name evidence="2" type="ORF">GCM10011611_35040</name>
</gene>
<dbReference type="RefSeq" id="WP_189048066.1">
    <property type="nucleotide sequence ID" value="NZ_BMJQ01000009.1"/>
</dbReference>
<dbReference type="NCBIfam" id="NF011984">
    <property type="entry name" value="PRK15446.1-5"/>
    <property type="match status" value="1"/>
</dbReference>